<gene>
    <name evidence="2" type="ordered locus">AZOLI_2091</name>
</gene>
<accession>G7Z1X5</accession>
<dbReference type="Pfam" id="PF12787">
    <property type="entry name" value="EcsC"/>
    <property type="match status" value="1"/>
</dbReference>
<dbReference type="AlphaFoldDB" id="G7Z1X5"/>
<feature type="transmembrane region" description="Helical" evidence="1">
    <location>
        <begin position="87"/>
        <end position="106"/>
    </location>
</feature>
<keyword evidence="1" id="KW-1133">Transmembrane helix</keyword>
<reference evidence="3" key="1">
    <citation type="journal article" date="2011" name="PLoS Genet.">
        <title>Azospirillum genomes reveal transition of bacteria from aquatic to terrestrial environments.</title>
        <authorList>
            <person name="Wisniewski-Dye F."/>
            <person name="Borziak K."/>
            <person name="Khalsa-Moyers G."/>
            <person name="Alexandre G."/>
            <person name="Sukharnikov L.O."/>
            <person name="Wuichet K."/>
            <person name="Hurst G.B."/>
            <person name="McDonald W.H."/>
            <person name="Robertson J.S."/>
            <person name="Barbe V."/>
            <person name="Calteau A."/>
            <person name="Rouy Z."/>
            <person name="Mangenot S."/>
            <person name="Prigent-Combaret C."/>
            <person name="Normand P."/>
            <person name="Boyer M."/>
            <person name="Siguier P."/>
            <person name="Dessaux Y."/>
            <person name="Elmerich C."/>
            <person name="Condemine G."/>
            <person name="Krishnen G."/>
            <person name="Kennedy I."/>
            <person name="Paterson A.H."/>
            <person name="Gonzalez V."/>
            <person name="Mavingui P."/>
            <person name="Zhulin I.B."/>
        </authorList>
    </citation>
    <scope>NUCLEOTIDE SEQUENCE [LARGE SCALE GENOMIC DNA]</scope>
    <source>
        <strain evidence="3">4B</strain>
    </source>
</reference>
<evidence type="ECO:0000313" key="3">
    <source>
        <dbReference type="Proteomes" id="UP000005667"/>
    </source>
</evidence>
<dbReference type="KEGG" id="ali:AZOLI_2091"/>
<sequence length="252" mass="27021">MTNRSSILNSQMNSERFVMKNDDDGDLGNQKNWAVQLLDKAWSGVVLADNSWNPEQSCYDLYEEYKKSGRTPDECVENFIDWQTAKAAGTGFVLGMPGLVFGAVTIPADLTITTYLQMRMIAVIALLYGWDAKSDRLKTLALLSMLGSSGGEVLRSAGVKVGTKLTARVIAKIPGRVLIEINKAIGIKLFTKAGTTGIINLTKLVPVVGGLVSGGLNGYMTRQIGYAAKSILCEGPACIQDAESDPEPAPAV</sequence>
<dbReference type="InterPro" id="IPR024787">
    <property type="entry name" value="EcsC"/>
</dbReference>
<keyword evidence="1" id="KW-0812">Transmembrane</keyword>
<evidence type="ECO:0000313" key="2">
    <source>
        <dbReference type="EMBL" id="CBS87325.1"/>
    </source>
</evidence>
<dbReference type="EMBL" id="FQ311868">
    <property type="protein sequence ID" value="CBS87325.1"/>
    <property type="molecule type" value="Genomic_DNA"/>
</dbReference>
<organism evidence="2 3">
    <name type="scientific">Azospirillum lipoferum (strain 4B)</name>
    <dbReference type="NCBI Taxonomy" id="862719"/>
    <lineage>
        <taxon>Bacteria</taxon>
        <taxon>Pseudomonadati</taxon>
        <taxon>Pseudomonadota</taxon>
        <taxon>Alphaproteobacteria</taxon>
        <taxon>Rhodospirillales</taxon>
        <taxon>Azospirillaceae</taxon>
        <taxon>Azospirillum</taxon>
    </lineage>
</organism>
<name>G7Z1X5_AZOL4</name>
<dbReference type="Proteomes" id="UP000005667">
    <property type="component" value="Chromosome"/>
</dbReference>
<proteinExistence type="predicted"/>
<dbReference type="STRING" id="862719.AZOLI_2091"/>
<evidence type="ECO:0000256" key="1">
    <source>
        <dbReference type="SAM" id="Phobius"/>
    </source>
</evidence>
<keyword evidence="1" id="KW-0472">Membrane</keyword>
<dbReference type="HOGENOM" id="CLU_087895_1_0_5"/>
<evidence type="ECO:0008006" key="4">
    <source>
        <dbReference type="Google" id="ProtNLM"/>
    </source>
</evidence>
<keyword evidence="3" id="KW-1185">Reference proteome</keyword>
<protein>
    <recommendedName>
        <fullName evidence="4">EcsC family protein</fullName>
    </recommendedName>
</protein>